<dbReference type="EMBL" id="BAUP01000128">
    <property type="protein sequence ID" value="GAJ46705.1"/>
    <property type="molecule type" value="Genomic_DNA"/>
</dbReference>
<reference evidence="1 2" key="1">
    <citation type="journal article" date="2014" name="FEMS Microbiol. Lett.">
        <title>Draft genome sequences of three Holospora species (Holospora obtusa, Holospora undulata, and Holospora elegans), endonuclear symbiotic bacteria of the ciliate Paramecium caudatum.</title>
        <authorList>
            <person name="Dohra H."/>
            <person name="Tanaka K."/>
            <person name="Suzuki T."/>
            <person name="Fujishima M."/>
            <person name="Suzuki H."/>
        </authorList>
    </citation>
    <scope>NUCLEOTIDE SEQUENCE [LARGE SCALE GENOMIC DNA]</scope>
    <source>
        <strain evidence="1 2">E1</strain>
    </source>
</reference>
<dbReference type="Proteomes" id="UP000024842">
    <property type="component" value="Unassembled WGS sequence"/>
</dbReference>
<sequence>MKVTAAGCKVFDKAGIKYPALKGVRADAGYRKKFEEFVQNMLKKSVELSTRITPGWAILAKRWGVERTFVWLNHFRRLAKEYEIGIQPAKHNVMPPIQCY</sequence>
<accession>A0A023E005</accession>
<evidence type="ECO:0008006" key="3">
    <source>
        <dbReference type="Google" id="ProtNLM"/>
    </source>
</evidence>
<comment type="caution">
    <text evidence="1">The sequence shown here is derived from an EMBL/GenBank/DDBJ whole genome shotgun (WGS) entry which is preliminary data.</text>
</comment>
<evidence type="ECO:0000313" key="2">
    <source>
        <dbReference type="Proteomes" id="UP000024842"/>
    </source>
</evidence>
<dbReference type="RefSeq" id="WP_052567414.1">
    <property type="nucleotide sequence ID" value="NZ_BAUP01000128.1"/>
</dbReference>
<name>A0A023E005_9PROT</name>
<keyword evidence="2" id="KW-1185">Reference proteome</keyword>
<organism evidence="1 2">
    <name type="scientific">Holospora elegans E1</name>
    <dbReference type="NCBI Taxonomy" id="1427503"/>
    <lineage>
        <taxon>Bacteria</taxon>
        <taxon>Pseudomonadati</taxon>
        <taxon>Pseudomonadota</taxon>
        <taxon>Alphaproteobacteria</taxon>
        <taxon>Holosporales</taxon>
        <taxon>Holosporaceae</taxon>
        <taxon>Holospora</taxon>
    </lineage>
</organism>
<dbReference type="AlphaFoldDB" id="A0A023E005"/>
<proteinExistence type="predicted"/>
<protein>
    <recommendedName>
        <fullName evidence="3">Transposase</fullName>
    </recommendedName>
</protein>
<evidence type="ECO:0000313" key="1">
    <source>
        <dbReference type="EMBL" id="GAJ46705.1"/>
    </source>
</evidence>
<gene>
    <name evidence="1" type="ORF">HE1_01044</name>
</gene>
<dbReference type="STRING" id="1427503.HE1_01044"/>